<evidence type="ECO:0000256" key="1">
    <source>
        <dbReference type="ARBA" id="ARBA00022741"/>
    </source>
</evidence>
<dbReference type="InterPro" id="IPR027417">
    <property type="entry name" value="P-loop_NTPase"/>
</dbReference>
<sequence>MKLRTWLDIDRIIRNKTNGLTKMPRGILDINCFYDAIEIEYSSEKIKEEEAKNILKKWFLDWFDQTESVIRLDIDNSTIPVEFQAGETAHDLKNAFRPFWKEVEYLKSAEENSHTIQFPPPFPDDMLMIAFHSFKGGVGRTSHLVAYLFALLEQAKAIDRDTSILVIDADLEAPGLTYWHRKEKLQPTVSIIDFLEAYHYPPTDQKSTIAFYAKELKKSYHDYGFYFLPACLEDNQLLDIRILPEHIAQSIDGTWECSHAIFQLAKAINANYVLIDLRAGLTELASPILFDPRIERYLITTLSEQSVSGTKLALDKLSRLAPQLEEIEAGTYLDPKIVLSMLKQDLKDSPIYENVLQSLAESYIVKEKDDIQTQRLNIEETFFAEQLLYFSDWGDARQKINQDTTLMQWAIRRAKEVLTSSAPSLLTSSIEQVTRLKEICEKYEYAESGESDDFLVTKSLKNLALNHVEELPRVVCIGAKGAGKTFNYVQLAHFERWHHFLEKTSISPIQGTDSFIFPVLQSNTLKDKAREKIERARKAYIDAPSFSPRELNDEIKRALSDQLQEYEWSAFWIDVLYKTIMGDSKRLNQAKLADLDVYLKDKQVRVIFLFDGLEDIFLDMASNKTQQMAVRTLLDIPNRLGEIRQPNIGLIIFLRRDFLRHAIPQNQGQFENLYKAYDLSWDFDSFLKFIYWICVQSDIKFIDAVNTDKLTSKEINQFLENLWGKKLGQDNSREATTVNWVYAALTDFNGRLQARDIVRLLLHSANYGLDNQEVFEKWKQTRLLPPQAIRQSITPCSHKKVEEAKEEYLLFKQWASKMAQFSSDKLKVPFAPEQLEIETETIEILKDIGVIYEDKEINESERFYMPEIFRTGLGFTYADRGRKRILVLKRKALKTR</sequence>
<dbReference type="Gene3D" id="3.40.50.300">
    <property type="entry name" value="P-loop containing nucleotide triphosphate hydrolases"/>
    <property type="match status" value="1"/>
</dbReference>
<reference evidence="3 4" key="1">
    <citation type="journal article" date="2016" name="Front. Microbiol.">
        <title>Single-Cell (Meta-)Genomics of a Dimorphic Candidatus Thiomargarita nelsonii Reveals Genomic Plasticity.</title>
        <authorList>
            <person name="Flood B.E."/>
            <person name="Fliss P."/>
            <person name="Jones D.S."/>
            <person name="Dick G.J."/>
            <person name="Jain S."/>
            <person name="Kaster A.K."/>
            <person name="Winkel M."/>
            <person name="Mussmann M."/>
            <person name="Bailey J."/>
        </authorList>
    </citation>
    <scope>NUCLEOTIDE SEQUENCE [LARGE SCALE GENOMIC DNA]</scope>
    <source>
        <strain evidence="3">Hydrate Ridge</strain>
    </source>
</reference>
<dbReference type="GO" id="GO:0009898">
    <property type="term" value="C:cytoplasmic side of plasma membrane"/>
    <property type="evidence" value="ECO:0007669"/>
    <property type="project" value="TreeGrafter"/>
</dbReference>
<accession>A0A0A6PCY7</accession>
<gene>
    <name evidence="3" type="ORF">PN36_28915</name>
</gene>
<evidence type="ECO:0008006" key="5">
    <source>
        <dbReference type="Google" id="ProtNLM"/>
    </source>
</evidence>
<keyword evidence="1" id="KW-0547">Nucleotide-binding</keyword>
<proteinExistence type="predicted"/>
<dbReference type="SUPFAM" id="SSF52540">
    <property type="entry name" value="P-loop containing nucleoside triphosphate hydrolases"/>
    <property type="match status" value="1"/>
</dbReference>
<evidence type="ECO:0000256" key="2">
    <source>
        <dbReference type="ARBA" id="ARBA00022840"/>
    </source>
</evidence>
<dbReference type="PANTHER" id="PTHR43384:SF6">
    <property type="entry name" value="SEPTUM SITE-DETERMINING PROTEIN MIND HOMOLOG, CHLOROPLASTIC"/>
    <property type="match status" value="1"/>
</dbReference>
<dbReference type="GO" id="GO:0051782">
    <property type="term" value="P:negative regulation of cell division"/>
    <property type="evidence" value="ECO:0007669"/>
    <property type="project" value="TreeGrafter"/>
</dbReference>
<dbReference type="GO" id="GO:0016887">
    <property type="term" value="F:ATP hydrolysis activity"/>
    <property type="evidence" value="ECO:0007669"/>
    <property type="project" value="TreeGrafter"/>
</dbReference>
<comment type="caution">
    <text evidence="3">The sequence shown here is derived from an EMBL/GenBank/DDBJ whole genome shotgun (WGS) entry which is preliminary data.</text>
</comment>
<dbReference type="GO" id="GO:0005524">
    <property type="term" value="F:ATP binding"/>
    <property type="evidence" value="ECO:0007669"/>
    <property type="project" value="UniProtKB-KW"/>
</dbReference>
<keyword evidence="4" id="KW-1185">Reference proteome</keyword>
<name>A0A0A6PCY7_9GAMM</name>
<dbReference type="NCBIfam" id="NF047398">
    <property type="entry name" value="AAA_KGGVGR"/>
    <property type="match status" value="1"/>
</dbReference>
<evidence type="ECO:0000313" key="3">
    <source>
        <dbReference type="EMBL" id="KHD08109.2"/>
    </source>
</evidence>
<organism evidence="3 4">
    <name type="scientific">Candidatus Thiomargarita nelsonii</name>
    <dbReference type="NCBI Taxonomy" id="1003181"/>
    <lineage>
        <taxon>Bacteria</taxon>
        <taxon>Pseudomonadati</taxon>
        <taxon>Pseudomonadota</taxon>
        <taxon>Gammaproteobacteria</taxon>
        <taxon>Thiotrichales</taxon>
        <taxon>Thiotrichaceae</taxon>
        <taxon>Thiomargarita</taxon>
    </lineage>
</organism>
<dbReference type="PANTHER" id="PTHR43384">
    <property type="entry name" value="SEPTUM SITE-DETERMINING PROTEIN MIND HOMOLOG, CHLOROPLASTIC-RELATED"/>
    <property type="match status" value="1"/>
</dbReference>
<dbReference type="EMBL" id="JSZA02000193">
    <property type="protein sequence ID" value="KHD08109.2"/>
    <property type="molecule type" value="Genomic_DNA"/>
</dbReference>
<keyword evidence="2" id="KW-0067">ATP-binding</keyword>
<dbReference type="GO" id="GO:0005829">
    <property type="term" value="C:cytosol"/>
    <property type="evidence" value="ECO:0007669"/>
    <property type="project" value="TreeGrafter"/>
</dbReference>
<dbReference type="AlphaFoldDB" id="A0A0A6PCY7"/>
<protein>
    <recommendedName>
        <fullName evidence="5">ParA family protein</fullName>
    </recommendedName>
</protein>
<evidence type="ECO:0000313" key="4">
    <source>
        <dbReference type="Proteomes" id="UP000030428"/>
    </source>
</evidence>
<dbReference type="InterPro" id="IPR050625">
    <property type="entry name" value="ParA/MinD_ATPase"/>
</dbReference>
<dbReference type="Proteomes" id="UP000030428">
    <property type="component" value="Unassembled WGS sequence"/>
</dbReference>